<accession>A0A432VPT4</accession>
<dbReference type="AlphaFoldDB" id="A0A432VPT4"/>
<name>A0A432VPT4_9GAMM</name>
<comment type="caution">
    <text evidence="1">The sequence shown here is derived from an EMBL/GenBank/DDBJ whole genome shotgun (WGS) entry which is preliminary data.</text>
</comment>
<organism evidence="1 2">
    <name type="scientific">Aliidiomarina haloalkalitolerans</name>
    <dbReference type="NCBI Taxonomy" id="859059"/>
    <lineage>
        <taxon>Bacteria</taxon>
        <taxon>Pseudomonadati</taxon>
        <taxon>Pseudomonadota</taxon>
        <taxon>Gammaproteobacteria</taxon>
        <taxon>Alteromonadales</taxon>
        <taxon>Idiomarinaceae</taxon>
        <taxon>Aliidiomarina</taxon>
    </lineage>
</organism>
<evidence type="ECO:0000313" key="2">
    <source>
        <dbReference type="Proteomes" id="UP000288212"/>
    </source>
</evidence>
<dbReference type="EMBL" id="PIPI01000013">
    <property type="protein sequence ID" value="RUO18050.1"/>
    <property type="molecule type" value="Genomic_DNA"/>
</dbReference>
<dbReference type="Proteomes" id="UP000288212">
    <property type="component" value="Unassembled WGS sequence"/>
</dbReference>
<sequence length="67" mass="7654">MSNKQKEFIKLLEQQPCTESYVSRVQLIISRLVAESRNLSFKTTIDLNAVQVSKGKRNVNHTYSAIV</sequence>
<keyword evidence="2" id="KW-1185">Reference proteome</keyword>
<protein>
    <submittedName>
        <fullName evidence="1">Uncharacterized protein</fullName>
    </submittedName>
</protein>
<evidence type="ECO:0000313" key="1">
    <source>
        <dbReference type="EMBL" id="RUO18050.1"/>
    </source>
</evidence>
<reference evidence="1 2" key="1">
    <citation type="journal article" date="2011" name="Front. Microbiol.">
        <title>Genomic signatures of strain selection and enhancement in Bacillus atrophaeus var. globigii, a historical biowarfare simulant.</title>
        <authorList>
            <person name="Gibbons H.S."/>
            <person name="Broomall S.M."/>
            <person name="McNew L.A."/>
            <person name="Daligault H."/>
            <person name="Chapman C."/>
            <person name="Bruce D."/>
            <person name="Karavis M."/>
            <person name="Krepps M."/>
            <person name="McGregor P.A."/>
            <person name="Hong C."/>
            <person name="Park K.H."/>
            <person name="Akmal A."/>
            <person name="Feldman A."/>
            <person name="Lin J.S."/>
            <person name="Chang W.E."/>
            <person name="Higgs B.W."/>
            <person name="Demirev P."/>
            <person name="Lindquist J."/>
            <person name="Liem A."/>
            <person name="Fochler E."/>
            <person name="Read T.D."/>
            <person name="Tapia R."/>
            <person name="Johnson S."/>
            <person name="Bishop-Lilly K.A."/>
            <person name="Detter C."/>
            <person name="Han C."/>
            <person name="Sozhamannan S."/>
            <person name="Rosenzweig C.N."/>
            <person name="Skowronski E.W."/>
        </authorList>
    </citation>
    <scope>NUCLEOTIDE SEQUENCE [LARGE SCALE GENOMIC DNA]</scope>
    <source>
        <strain evidence="1 2">AK5</strain>
    </source>
</reference>
<gene>
    <name evidence="1" type="ORF">CWE06_12150</name>
</gene>
<proteinExistence type="predicted"/>